<dbReference type="InterPro" id="IPR051678">
    <property type="entry name" value="AGP_Transferase"/>
</dbReference>
<evidence type="ECO:0000313" key="4">
    <source>
        <dbReference type="Proteomes" id="UP000800040"/>
    </source>
</evidence>
<reference evidence="3" key="1">
    <citation type="submission" date="2020-01" db="EMBL/GenBank/DDBJ databases">
        <authorList>
            <consortium name="DOE Joint Genome Institute"/>
            <person name="Haridas S."/>
            <person name="Albert R."/>
            <person name="Binder M."/>
            <person name="Bloem J."/>
            <person name="Labutti K."/>
            <person name="Salamov A."/>
            <person name="Andreopoulos B."/>
            <person name="Baker S.E."/>
            <person name="Barry K."/>
            <person name="Bills G."/>
            <person name="Bluhm B.H."/>
            <person name="Cannon C."/>
            <person name="Castanera R."/>
            <person name="Culley D.E."/>
            <person name="Daum C."/>
            <person name="Ezra D."/>
            <person name="Gonzalez J.B."/>
            <person name="Henrissat B."/>
            <person name="Kuo A."/>
            <person name="Liang C."/>
            <person name="Lipzen A."/>
            <person name="Lutzoni F."/>
            <person name="Magnuson J."/>
            <person name="Mondo S."/>
            <person name="Nolan M."/>
            <person name="Ohm R."/>
            <person name="Pangilinan J."/>
            <person name="Park H.-J."/>
            <person name="Ramirez L."/>
            <person name="Alfaro M."/>
            <person name="Sun H."/>
            <person name="Tritt A."/>
            <person name="Yoshinaga Y."/>
            <person name="Zwiers L.-H."/>
            <person name="Turgeon B.G."/>
            <person name="Goodwin S.B."/>
            <person name="Spatafora J.W."/>
            <person name="Crous P.W."/>
            <person name="Grigoriev I.V."/>
        </authorList>
    </citation>
    <scope>NUCLEOTIDE SEQUENCE</scope>
    <source>
        <strain evidence="3">P77</strain>
    </source>
</reference>
<dbReference type="EMBL" id="ML975467">
    <property type="protein sequence ID" value="KAF1829105.1"/>
    <property type="molecule type" value="Genomic_DNA"/>
</dbReference>
<dbReference type="Pfam" id="PF01636">
    <property type="entry name" value="APH"/>
    <property type="match status" value="1"/>
</dbReference>
<evidence type="ECO:0000256" key="1">
    <source>
        <dbReference type="SAM" id="MobiDB-lite"/>
    </source>
</evidence>
<accession>A0A6A5JWR7</accession>
<feature type="compositionally biased region" description="Acidic residues" evidence="1">
    <location>
        <begin position="28"/>
        <end position="37"/>
    </location>
</feature>
<protein>
    <recommendedName>
        <fullName evidence="2">Aminoglycoside phosphotransferase domain-containing protein</fullName>
    </recommendedName>
</protein>
<keyword evidence="4" id="KW-1185">Reference proteome</keyword>
<evidence type="ECO:0000313" key="3">
    <source>
        <dbReference type="EMBL" id="KAF1829105.1"/>
    </source>
</evidence>
<dbReference type="Gene3D" id="3.90.1200.10">
    <property type="match status" value="1"/>
</dbReference>
<feature type="region of interest" description="Disordered" evidence="1">
    <location>
        <begin position="1"/>
        <end position="39"/>
    </location>
</feature>
<feature type="compositionally biased region" description="Basic and acidic residues" evidence="1">
    <location>
        <begin position="14"/>
        <end position="27"/>
    </location>
</feature>
<name>A0A6A5JWR7_9PLEO</name>
<dbReference type="InterPro" id="IPR002575">
    <property type="entry name" value="Aminoglycoside_PTrfase"/>
</dbReference>
<proteinExistence type="predicted"/>
<dbReference type="OrthoDB" id="10003767at2759"/>
<dbReference type="InterPro" id="IPR011009">
    <property type="entry name" value="Kinase-like_dom_sf"/>
</dbReference>
<evidence type="ECO:0000259" key="2">
    <source>
        <dbReference type="Pfam" id="PF01636"/>
    </source>
</evidence>
<organism evidence="3 4">
    <name type="scientific">Decorospora gaudefroyi</name>
    <dbReference type="NCBI Taxonomy" id="184978"/>
    <lineage>
        <taxon>Eukaryota</taxon>
        <taxon>Fungi</taxon>
        <taxon>Dikarya</taxon>
        <taxon>Ascomycota</taxon>
        <taxon>Pezizomycotina</taxon>
        <taxon>Dothideomycetes</taxon>
        <taxon>Pleosporomycetidae</taxon>
        <taxon>Pleosporales</taxon>
        <taxon>Pleosporineae</taxon>
        <taxon>Pleosporaceae</taxon>
        <taxon>Decorospora</taxon>
    </lineage>
</organism>
<dbReference type="SUPFAM" id="SSF56112">
    <property type="entry name" value="Protein kinase-like (PK-like)"/>
    <property type="match status" value="1"/>
</dbReference>
<dbReference type="Proteomes" id="UP000800040">
    <property type="component" value="Unassembled WGS sequence"/>
</dbReference>
<sequence length="540" mass="61962">MEIKAPTSRFNPTDLREFLDKKAQEAEQDHDDGDTDDYTAATTSTVLHEQEPFETFKSRVALLCFHEFGNATVIIERMRGGTYNRITAITVTPLPPRPLSVPWLCSFLRTHESQTKQLHPKYYILRALRRCRSNDWGLAYDAPTLEFACSIFGSVVPRLVRINPHSDNVLLRPYTIQERLPGQNLSCIWKSLTMAQKECALRIIVRLTRKLQTVQGSAAGVIARTDPSKHFNTMNTPQIHTFNPGDRYTPRSIGPSTGPAVPQTTLQFMQHQAQRWSKQEEHDGLPTQQKWRQFITITQSLHDTGYLPNDDKFYFCHLDLYPRNLLVDVIDTATLKLTGVLDWDADFAHFCPKFVAFRAPFWLWLDKDADESDERLATVEPADPDLLRLKRLWEECAGAEWMRYAFAPEYVIARRMFVRLRDGMGRVGNWEDVVSIVRDWQALRFDERFGTVGMFGNDGDGCASVESGGKKVPALREMLVEIAHTNQRSRRLPSEHVYNVEHIHAPSSLLRIQRLSDKSCTICNTVHNSYTYPTYTLTLP</sequence>
<gene>
    <name evidence="3" type="ORF">BDW02DRAFT_583970</name>
</gene>
<dbReference type="AlphaFoldDB" id="A0A6A5JWR7"/>
<feature type="domain" description="Aminoglycoside phosphotransferase" evidence="2">
    <location>
        <begin position="155"/>
        <end position="344"/>
    </location>
</feature>
<dbReference type="PANTHER" id="PTHR21310">
    <property type="entry name" value="AMINOGLYCOSIDE PHOSPHOTRANSFERASE-RELATED-RELATED"/>
    <property type="match status" value="1"/>
</dbReference>
<dbReference type="PANTHER" id="PTHR21310:SF56">
    <property type="entry name" value="AMINOGLYCOSIDE PHOSPHOTRANSFERASE DOMAIN-CONTAINING PROTEIN"/>
    <property type="match status" value="1"/>
</dbReference>